<dbReference type="PANTHER" id="PTHR10643:SF2">
    <property type="entry name" value="KINETOCHORE PROTEIN NDC80 HOMOLOG"/>
    <property type="match status" value="1"/>
</dbReference>
<keyword evidence="5 10" id="KW-0995">Kinetochore</keyword>
<evidence type="ECO:0000256" key="4">
    <source>
        <dbReference type="ARBA" id="ARBA00022776"/>
    </source>
</evidence>
<feature type="compositionally biased region" description="Polar residues" evidence="12">
    <location>
        <begin position="63"/>
        <end position="72"/>
    </location>
</feature>
<feature type="domain" description="Kinetochore protein Ndc80 CH" evidence="13">
    <location>
        <begin position="93"/>
        <end position="211"/>
    </location>
</feature>
<evidence type="ECO:0000256" key="3">
    <source>
        <dbReference type="ARBA" id="ARBA00022618"/>
    </source>
</evidence>
<organism evidence="14 15">
    <name type="scientific">Rhynchophorus ferrugineus</name>
    <name type="common">Red palm weevil</name>
    <name type="synonym">Curculio ferrugineus</name>
    <dbReference type="NCBI Taxonomy" id="354439"/>
    <lineage>
        <taxon>Eukaryota</taxon>
        <taxon>Metazoa</taxon>
        <taxon>Ecdysozoa</taxon>
        <taxon>Arthropoda</taxon>
        <taxon>Hexapoda</taxon>
        <taxon>Insecta</taxon>
        <taxon>Pterygota</taxon>
        <taxon>Neoptera</taxon>
        <taxon>Endopterygota</taxon>
        <taxon>Coleoptera</taxon>
        <taxon>Polyphaga</taxon>
        <taxon>Cucujiformia</taxon>
        <taxon>Curculionidae</taxon>
        <taxon>Dryophthorinae</taxon>
        <taxon>Rhynchophorus</taxon>
    </lineage>
</organism>
<dbReference type="InterPro" id="IPR038273">
    <property type="entry name" value="Ndc80_sf"/>
</dbReference>
<dbReference type="GO" id="GO:0005634">
    <property type="term" value="C:nucleus"/>
    <property type="evidence" value="ECO:0007669"/>
    <property type="project" value="UniProtKB-SubCell"/>
</dbReference>
<comment type="function">
    <text evidence="10">Acts as a component of the essential kinetochore-associated NDC80 complex, which is required for chromosome segregation and spindle checkpoint activity.</text>
</comment>
<comment type="subcellular location">
    <subcellularLocation>
        <location evidence="10">Chromosome</location>
        <location evidence="10">Centromere</location>
        <location evidence="10">Kinetochore</location>
    </subcellularLocation>
    <subcellularLocation>
        <location evidence="10">Nucleus</location>
    </subcellularLocation>
</comment>
<evidence type="ECO:0000259" key="13">
    <source>
        <dbReference type="Pfam" id="PF03801"/>
    </source>
</evidence>
<feature type="region of interest" description="Disordered" evidence="12">
    <location>
        <begin position="1"/>
        <end position="72"/>
    </location>
</feature>
<protein>
    <recommendedName>
        <fullName evidence="10">Kinetochore protein NDC80</fullName>
    </recommendedName>
</protein>
<keyword evidence="15" id="KW-1185">Reference proteome</keyword>
<evidence type="ECO:0000256" key="8">
    <source>
        <dbReference type="ARBA" id="ARBA00023306"/>
    </source>
</evidence>
<dbReference type="InterPro" id="IPR055260">
    <property type="entry name" value="Ndc80_CH"/>
</dbReference>
<feature type="compositionally biased region" description="Basic and acidic residues" evidence="12">
    <location>
        <begin position="16"/>
        <end position="38"/>
    </location>
</feature>
<keyword evidence="4 10" id="KW-0498">Mitosis</keyword>
<feature type="coiled-coil region" evidence="11">
    <location>
        <begin position="275"/>
        <end position="309"/>
    </location>
</feature>
<keyword evidence="9 10" id="KW-0137">Centromere</keyword>
<dbReference type="Proteomes" id="UP000625711">
    <property type="component" value="Unassembled WGS sequence"/>
</dbReference>
<comment type="subunit">
    <text evidence="10">Component of the NDC80 complex.</text>
</comment>
<dbReference type="AlphaFoldDB" id="A0A834IGN6"/>
<keyword evidence="8 10" id="KW-0131">Cell cycle</keyword>
<comment type="similarity">
    <text evidence="1 10">Belongs to the NDC80/HEC1 family.</text>
</comment>
<dbReference type="EMBL" id="JAACXV010000304">
    <property type="protein sequence ID" value="KAF7280389.1"/>
    <property type="molecule type" value="Genomic_DNA"/>
</dbReference>
<evidence type="ECO:0000313" key="14">
    <source>
        <dbReference type="EMBL" id="KAF7280389.1"/>
    </source>
</evidence>
<dbReference type="Pfam" id="PF03801">
    <property type="entry name" value="Ndc80_HEC"/>
    <property type="match status" value="1"/>
</dbReference>
<evidence type="ECO:0000256" key="11">
    <source>
        <dbReference type="SAM" id="Coils"/>
    </source>
</evidence>
<dbReference type="OrthoDB" id="7459479at2759"/>
<sequence>MRRSRSLSNIPIPAHLRRDSKSRERSKSTLRQSRDKSAEGNTPLYKRGTSEHKRLFDRKGVTTPATPSFSTGVRRYGSSSCFGKRPSFTRSKSPTSVPIQKLVNDKKWVSEQYSKVQMFIRTSGLFNPELATMIRPPTINTFIELMSILFGQLITIGPINSQNYTEVVLTKLKMLRYPGSITMSSIKSANTMHGWPQFICMVSWLIDRVNLSSSVVVNCDEEMQKISDYQNVLWDFFINRYNIFSDGEHEDLVSQANCNLLNSIAKLSEIDLEAVDKYKSHYEALNMEVNNLQTQIEEYSVENNKIEQSNAEKTQVIQKFQDNKGKREQEVDEELQHIKKSINKRFEKRDNLNESIKKLKQDIATQSCKIQEKANMLKEIEELTRILTRKENKLAEYRSIKDDLDRDLRAIVVEIESRVDAWNVALTKTFLSEMKNLHLREKGFHSGDFLQEVDDRLKEKEHVEKQLLAELKDIKVEIEKIQHDKIILNSDIKEFRDKKKELEELEKNIQAEKEIIQNSLLKTEAMRKNYENQISKLKNFLSLRMQDDDAKIKDLDNQIEESLQQFNCLAKKGLALLIEAHNMTKQYLFYINKKMEENVLTLLVANDQDKNISSAISKDLIKAKIYSDKLFESLNQ</sequence>
<reference evidence="14" key="1">
    <citation type="submission" date="2020-08" db="EMBL/GenBank/DDBJ databases">
        <title>Genome sequencing and assembly of the red palm weevil Rhynchophorus ferrugineus.</title>
        <authorList>
            <person name="Dias G.B."/>
            <person name="Bergman C.M."/>
            <person name="Manee M."/>
        </authorList>
    </citation>
    <scope>NUCLEOTIDE SEQUENCE</scope>
    <source>
        <strain evidence="14">AA-2017</strain>
        <tissue evidence="14">Whole larva</tissue>
    </source>
</reference>
<gene>
    <name evidence="14" type="ORF">GWI33_006120</name>
</gene>
<keyword evidence="3 10" id="KW-0132">Cell division</keyword>
<dbReference type="GO" id="GO:0031262">
    <property type="term" value="C:Ndc80 complex"/>
    <property type="evidence" value="ECO:0007669"/>
    <property type="project" value="UniProtKB-UniRule"/>
</dbReference>
<feature type="coiled-coil region" evidence="11">
    <location>
        <begin position="450"/>
        <end position="572"/>
    </location>
</feature>
<evidence type="ECO:0000256" key="6">
    <source>
        <dbReference type="ARBA" id="ARBA00023054"/>
    </source>
</evidence>
<comment type="caution">
    <text evidence="14">The sequence shown here is derived from an EMBL/GenBank/DDBJ whole genome shotgun (WGS) entry which is preliminary data.</text>
</comment>
<evidence type="ECO:0000256" key="10">
    <source>
        <dbReference type="RuleBase" id="RU368072"/>
    </source>
</evidence>
<dbReference type="PANTHER" id="PTHR10643">
    <property type="entry name" value="KINETOCHORE PROTEIN NDC80"/>
    <property type="match status" value="1"/>
</dbReference>
<name>A0A834IGN6_RHYFE</name>
<dbReference type="InterPro" id="IPR005550">
    <property type="entry name" value="Kinetochore_Ndc80"/>
</dbReference>
<evidence type="ECO:0000256" key="12">
    <source>
        <dbReference type="SAM" id="MobiDB-lite"/>
    </source>
</evidence>
<keyword evidence="6 11" id="KW-0175">Coiled coil</keyword>
<evidence type="ECO:0000256" key="1">
    <source>
        <dbReference type="ARBA" id="ARBA00007050"/>
    </source>
</evidence>
<feature type="compositionally biased region" description="Basic and acidic residues" evidence="12">
    <location>
        <begin position="48"/>
        <end position="60"/>
    </location>
</feature>
<keyword evidence="2 10" id="KW-0158">Chromosome</keyword>
<evidence type="ECO:0000313" key="15">
    <source>
        <dbReference type="Proteomes" id="UP000625711"/>
    </source>
</evidence>
<dbReference type="GO" id="GO:0051315">
    <property type="term" value="P:attachment of mitotic spindle microtubules to kinetochore"/>
    <property type="evidence" value="ECO:0007669"/>
    <property type="project" value="UniProtKB-UniRule"/>
</dbReference>
<feature type="coiled-coil region" evidence="11">
    <location>
        <begin position="342"/>
        <end position="407"/>
    </location>
</feature>
<evidence type="ECO:0000256" key="5">
    <source>
        <dbReference type="ARBA" id="ARBA00022838"/>
    </source>
</evidence>
<evidence type="ECO:0000256" key="9">
    <source>
        <dbReference type="ARBA" id="ARBA00023328"/>
    </source>
</evidence>
<proteinExistence type="inferred from homology"/>
<keyword evidence="7 10" id="KW-0539">Nucleus</keyword>
<dbReference type="Gene3D" id="1.10.418.30">
    <property type="entry name" value="Ncd80 complex, Ncd80 subunit"/>
    <property type="match status" value="1"/>
</dbReference>
<accession>A0A834IGN6</accession>
<dbReference type="GO" id="GO:0051301">
    <property type="term" value="P:cell division"/>
    <property type="evidence" value="ECO:0007669"/>
    <property type="project" value="UniProtKB-UniRule"/>
</dbReference>
<evidence type="ECO:0000256" key="2">
    <source>
        <dbReference type="ARBA" id="ARBA00022454"/>
    </source>
</evidence>
<evidence type="ECO:0000256" key="7">
    <source>
        <dbReference type="ARBA" id="ARBA00023242"/>
    </source>
</evidence>